<gene>
    <name evidence="8" type="primary">LOC106477571</name>
</gene>
<evidence type="ECO:0000313" key="8">
    <source>
        <dbReference type="RefSeq" id="XP_013793571.1"/>
    </source>
</evidence>
<dbReference type="Gene3D" id="1.10.3730.20">
    <property type="match status" value="1"/>
</dbReference>
<feature type="non-terminal residue" evidence="8">
    <location>
        <position position="175"/>
    </location>
</feature>
<evidence type="ECO:0000256" key="2">
    <source>
        <dbReference type="ARBA" id="ARBA00022692"/>
    </source>
</evidence>
<evidence type="ECO:0000256" key="1">
    <source>
        <dbReference type="ARBA" id="ARBA00004141"/>
    </source>
</evidence>
<dbReference type="GeneID" id="106477571"/>
<feature type="domain" description="EamA" evidence="6">
    <location>
        <begin position="26"/>
        <end position="156"/>
    </location>
</feature>
<dbReference type="Proteomes" id="UP000694941">
    <property type="component" value="Unplaced"/>
</dbReference>
<evidence type="ECO:0000256" key="4">
    <source>
        <dbReference type="ARBA" id="ARBA00023136"/>
    </source>
</evidence>
<evidence type="ECO:0000256" key="5">
    <source>
        <dbReference type="SAM" id="Phobius"/>
    </source>
</evidence>
<dbReference type="PANTHER" id="PTHR22911:SF6">
    <property type="entry name" value="SOLUTE CARRIER FAMILY 35 MEMBER G1"/>
    <property type="match status" value="1"/>
</dbReference>
<dbReference type="RefSeq" id="XP_013793571.1">
    <property type="nucleotide sequence ID" value="XM_013938117.1"/>
</dbReference>
<evidence type="ECO:0000259" key="6">
    <source>
        <dbReference type="Pfam" id="PF00892"/>
    </source>
</evidence>
<protein>
    <submittedName>
        <fullName evidence="8">Solute carrier family 35 member G1-like</fullName>
    </submittedName>
</protein>
<dbReference type="PANTHER" id="PTHR22911">
    <property type="entry name" value="ACYL-MALONYL CONDENSING ENZYME-RELATED"/>
    <property type="match status" value="1"/>
</dbReference>
<proteinExistence type="predicted"/>
<feature type="transmembrane region" description="Helical" evidence="5">
    <location>
        <begin position="57"/>
        <end position="75"/>
    </location>
</feature>
<feature type="transmembrane region" description="Helical" evidence="5">
    <location>
        <begin position="20"/>
        <end position="45"/>
    </location>
</feature>
<keyword evidence="7" id="KW-1185">Reference proteome</keyword>
<keyword evidence="2 5" id="KW-0812">Transmembrane</keyword>
<comment type="subcellular location">
    <subcellularLocation>
        <location evidence="1">Membrane</location>
        <topology evidence="1">Multi-pass membrane protein</topology>
    </subcellularLocation>
</comment>
<dbReference type="InterPro" id="IPR000620">
    <property type="entry name" value="EamA_dom"/>
</dbReference>
<evidence type="ECO:0000313" key="7">
    <source>
        <dbReference type="Proteomes" id="UP000694941"/>
    </source>
</evidence>
<feature type="transmembrane region" description="Helical" evidence="5">
    <location>
        <begin position="117"/>
        <end position="135"/>
    </location>
</feature>
<keyword evidence="3 5" id="KW-1133">Transmembrane helix</keyword>
<name>A0ABM1C3M4_LIMPO</name>
<accession>A0ABM1C3M4</accession>
<feature type="transmembrane region" description="Helical" evidence="5">
    <location>
        <begin position="141"/>
        <end position="165"/>
    </location>
</feature>
<evidence type="ECO:0000256" key="3">
    <source>
        <dbReference type="ARBA" id="ARBA00022989"/>
    </source>
</evidence>
<dbReference type="SUPFAM" id="SSF103481">
    <property type="entry name" value="Multidrug resistance efflux transporter EmrE"/>
    <property type="match status" value="1"/>
</dbReference>
<dbReference type="Pfam" id="PF00892">
    <property type="entry name" value="EamA"/>
    <property type="match status" value="1"/>
</dbReference>
<feature type="transmembrane region" description="Helical" evidence="5">
    <location>
        <begin position="87"/>
        <end position="105"/>
    </location>
</feature>
<sequence length="175" mass="19427">MSKTTPLLPFNKSTVLWNRFLQLPVLGILCALGSGVCFSSCSLVVKLLPTLNPMEILACECLLQTFIFISISIYSGHHFFEVPEERWFLIIRGITGVLYANLIFYSFSLIPLADASTIAFSAPVFVSFLACILLKEPCGLFQIVSVVVTVVGVVMIAKPTFIFGYNKEDVRSFDR</sequence>
<organism evidence="7 8">
    <name type="scientific">Limulus polyphemus</name>
    <name type="common">Atlantic horseshoe crab</name>
    <dbReference type="NCBI Taxonomy" id="6850"/>
    <lineage>
        <taxon>Eukaryota</taxon>
        <taxon>Metazoa</taxon>
        <taxon>Ecdysozoa</taxon>
        <taxon>Arthropoda</taxon>
        <taxon>Chelicerata</taxon>
        <taxon>Merostomata</taxon>
        <taxon>Xiphosura</taxon>
        <taxon>Limulidae</taxon>
        <taxon>Limulus</taxon>
    </lineage>
</organism>
<dbReference type="InterPro" id="IPR037185">
    <property type="entry name" value="EmrE-like"/>
</dbReference>
<reference evidence="8" key="1">
    <citation type="submission" date="2025-08" db="UniProtKB">
        <authorList>
            <consortium name="RefSeq"/>
        </authorList>
    </citation>
    <scope>IDENTIFICATION</scope>
    <source>
        <tissue evidence="8">Muscle</tissue>
    </source>
</reference>
<keyword evidence="4 5" id="KW-0472">Membrane</keyword>